<dbReference type="Gene3D" id="1.25.40.10">
    <property type="entry name" value="Tetratricopeptide repeat domain"/>
    <property type="match status" value="1"/>
</dbReference>
<dbReference type="OrthoDB" id="9770761at2"/>
<evidence type="ECO:0000313" key="5">
    <source>
        <dbReference type="EMBL" id="SFN05985.1"/>
    </source>
</evidence>
<dbReference type="PROSITE" id="PS51257">
    <property type="entry name" value="PROKAR_LIPOPROTEIN"/>
    <property type="match status" value="1"/>
</dbReference>
<dbReference type="STRING" id="684065.SAMN05421738_10637"/>
<evidence type="ECO:0000313" key="6">
    <source>
        <dbReference type="Proteomes" id="UP000199149"/>
    </source>
</evidence>
<name>A0A1I4VXN4_9FLAO</name>
<keyword evidence="1" id="KW-0732">Signal</keyword>
<dbReference type="NCBIfam" id="TIGR03302">
    <property type="entry name" value="OM_YfiO"/>
    <property type="match status" value="1"/>
</dbReference>
<dbReference type="RefSeq" id="WP_092907820.1">
    <property type="nucleotide sequence ID" value="NZ_FOUZ01000006.1"/>
</dbReference>
<evidence type="ECO:0000256" key="1">
    <source>
        <dbReference type="ARBA" id="ARBA00022729"/>
    </source>
</evidence>
<reference evidence="6" key="1">
    <citation type="submission" date="2016-10" db="EMBL/GenBank/DDBJ databases">
        <authorList>
            <person name="Varghese N."/>
            <person name="Submissions S."/>
        </authorList>
    </citation>
    <scope>NUCLEOTIDE SEQUENCE [LARGE SCALE GENOMIC DNA]</scope>
    <source>
        <strain evidence="6">XJ109</strain>
    </source>
</reference>
<dbReference type="InterPro" id="IPR011990">
    <property type="entry name" value="TPR-like_helical_dom_sf"/>
</dbReference>
<dbReference type="EMBL" id="FOUZ01000006">
    <property type="protein sequence ID" value="SFN05985.1"/>
    <property type="molecule type" value="Genomic_DNA"/>
</dbReference>
<keyword evidence="2" id="KW-0472">Membrane</keyword>
<evidence type="ECO:0000259" key="4">
    <source>
        <dbReference type="Pfam" id="PF13525"/>
    </source>
</evidence>
<evidence type="ECO:0000256" key="2">
    <source>
        <dbReference type="ARBA" id="ARBA00023136"/>
    </source>
</evidence>
<dbReference type="InterPro" id="IPR017689">
    <property type="entry name" value="BamD"/>
</dbReference>
<accession>A0A1I4VXN4</accession>
<protein>
    <submittedName>
        <fullName evidence="5">Outer membrane protein assembly factor BamD</fullName>
    </submittedName>
</protein>
<dbReference type="Proteomes" id="UP000199149">
    <property type="component" value="Unassembled WGS sequence"/>
</dbReference>
<gene>
    <name evidence="5" type="ORF">SAMN05421738_10637</name>
</gene>
<dbReference type="InterPro" id="IPR039565">
    <property type="entry name" value="BamD-like"/>
</dbReference>
<organism evidence="5 6">
    <name type="scientific">Algoriella xinjiangensis</name>
    <dbReference type="NCBI Taxonomy" id="684065"/>
    <lineage>
        <taxon>Bacteria</taxon>
        <taxon>Pseudomonadati</taxon>
        <taxon>Bacteroidota</taxon>
        <taxon>Flavobacteriia</taxon>
        <taxon>Flavobacteriales</taxon>
        <taxon>Weeksellaceae</taxon>
        <taxon>Algoriella</taxon>
    </lineage>
</organism>
<dbReference type="AlphaFoldDB" id="A0A1I4VXN4"/>
<sequence>MFKKLSLVVLIGASVMSCNKTYNKAMKSTDKDEIFTLATQLYEDGKYDLANELYEKISTSFVGTEKAADIAYNMAQANFNEKNFRLAGHQFKSFAGAYPMDARAEEALFKSAFSYYQDSPKYDLDQTSTYTAISELQSFINTYPESAHVSEANNYITELRQKLELKAYEISKVYYKTMKYKAAAVSFDNMIDEYPDSKFREEAMMYSLRSKAELALNFSRLESKDLRLQEARTQYLLLKRYYPETKFKSEADKLMEKIDKDIIETKKALADLDIARKAAEASQAEAIKEQNNNK</sequence>
<keyword evidence="3" id="KW-0998">Cell outer membrane</keyword>
<proteinExistence type="predicted"/>
<keyword evidence="6" id="KW-1185">Reference proteome</keyword>
<evidence type="ECO:0000256" key="3">
    <source>
        <dbReference type="ARBA" id="ARBA00023237"/>
    </source>
</evidence>
<dbReference type="Pfam" id="PF13525">
    <property type="entry name" value="YfiO"/>
    <property type="match status" value="1"/>
</dbReference>
<feature type="domain" description="Outer membrane lipoprotein BamD-like" evidence="4">
    <location>
        <begin position="30"/>
        <end position="218"/>
    </location>
</feature>